<dbReference type="EMBL" id="JBBLZC010000002">
    <property type="protein sequence ID" value="MEK0082113.1"/>
    <property type="molecule type" value="Genomic_DNA"/>
</dbReference>
<proteinExistence type="predicted"/>
<evidence type="ECO:0000256" key="1">
    <source>
        <dbReference type="SAM" id="Phobius"/>
    </source>
</evidence>
<feature type="transmembrane region" description="Helical" evidence="1">
    <location>
        <begin position="53"/>
        <end position="75"/>
    </location>
</feature>
<comment type="caution">
    <text evidence="2">The sequence shown here is derived from an EMBL/GenBank/DDBJ whole genome shotgun (WGS) entry which is preliminary data.</text>
</comment>
<evidence type="ECO:0000313" key="2">
    <source>
        <dbReference type="EMBL" id="MEK0082113.1"/>
    </source>
</evidence>
<dbReference type="Proteomes" id="UP001375743">
    <property type="component" value="Unassembled WGS sequence"/>
</dbReference>
<protein>
    <submittedName>
        <fullName evidence="2">Uncharacterized protein</fullName>
    </submittedName>
</protein>
<keyword evidence="1" id="KW-0812">Transmembrane</keyword>
<keyword evidence="1" id="KW-1133">Transmembrane helix</keyword>
<gene>
    <name evidence="2" type="ORF">U1T56_03035</name>
</gene>
<evidence type="ECO:0000313" key="3">
    <source>
        <dbReference type="Proteomes" id="UP001375743"/>
    </source>
</evidence>
<dbReference type="RefSeq" id="WP_418157964.1">
    <property type="nucleotide sequence ID" value="NZ_JBBLZC010000002.1"/>
</dbReference>
<name>A0ABU8XNT4_9PROT</name>
<accession>A0ABU8XNT4</accession>
<sequence>MAKKAYRTYWIIRQRYRRIGLWGSIVGGLATGALLTPYVQSADWSTPGEATTLLQQVGIFVMAVLLPPVLARLFWRIHRRRYFDDIYQITHR</sequence>
<organism evidence="2 3">
    <name type="scientific">Benzoatithermus flavus</name>
    <dbReference type="NCBI Taxonomy" id="3108223"/>
    <lineage>
        <taxon>Bacteria</taxon>
        <taxon>Pseudomonadati</taxon>
        <taxon>Pseudomonadota</taxon>
        <taxon>Alphaproteobacteria</taxon>
        <taxon>Geminicoccales</taxon>
        <taxon>Geminicoccaceae</taxon>
        <taxon>Benzoatithermus</taxon>
    </lineage>
</organism>
<feature type="transmembrane region" description="Helical" evidence="1">
    <location>
        <begin position="21"/>
        <end position="41"/>
    </location>
</feature>
<reference evidence="2 3" key="1">
    <citation type="submission" date="2024-01" db="EMBL/GenBank/DDBJ databases">
        <title>Multi-omics insights into the function and evolution of sodium benzoate biodegradation pathways in Benzoatithermus flavus gen. nov., sp. nov. from hot spring.</title>
        <authorList>
            <person name="Hu C.-J."/>
            <person name="Li W.-J."/>
        </authorList>
    </citation>
    <scope>NUCLEOTIDE SEQUENCE [LARGE SCALE GENOMIC DNA]</scope>
    <source>
        <strain evidence="2 3">SYSU G07066</strain>
    </source>
</reference>
<keyword evidence="3" id="KW-1185">Reference proteome</keyword>
<keyword evidence="1" id="KW-0472">Membrane</keyword>